<accession>A0A1U7WCC0</accession>
<dbReference type="RefSeq" id="XP_009771870.1">
    <property type="nucleotide sequence ID" value="XM_009773568.1"/>
</dbReference>
<keyword evidence="1" id="KW-1185">Reference proteome</keyword>
<dbReference type="Proteomes" id="UP000189701">
    <property type="component" value="Unplaced"/>
</dbReference>
<reference evidence="1" key="1">
    <citation type="journal article" date="2013" name="Genome Biol.">
        <title>Reference genomes and transcriptomes of Nicotiana sylvestris and Nicotiana tomentosiformis.</title>
        <authorList>
            <person name="Sierro N."/>
            <person name="Battey J.N."/>
            <person name="Ouadi S."/>
            <person name="Bovet L."/>
            <person name="Goepfert S."/>
            <person name="Bakaher N."/>
            <person name="Peitsch M.C."/>
            <person name="Ivanov N.V."/>
        </authorList>
    </citation>
    <scope>NUCLEOTIDE SEQUENCE [LARGE SCALE GENOMIC DNA]</scope>
</reference>
<name>A0A1U7WCC0_NICSY</name>
<gene>
    <name evidence="2" type="primary">LOC104222340</name>
</gene>
<reference evidence="2" key="2">
    <citation type="submission" date="2025-08" db="UniProtKB">
        <authorList>
            <consortium name="RefSeq"/>
        </authorList>
    </citation>
    <scope>IDENTIFICATION</scope>
    <source>
        <tissue evidence="2">Leaf</tissue>
    </source>
</reference>
<dbReference type="AlphaFoldDB" id="A0A1U7WCC0"/>
<protein>
    <submittedName>
        <fullName evidence="2">Uncharacterized protein LOC104222340</fullName>
    </submittedName>
</protein>
<feature type="non-terminal residue" evidence="2">
    <location>
        <position position="16"/>
    </location>
</feature>
<proteinExistence type="predicted"/>
<organism evidence="1 2">
    <name type="scientific">Nicotiana sylvestris</name>
    <name type="common">Wood tobacco</name>
    <name type="synonym">South American tobacco</name>
    <dbReference type="NCBI Taxonomy" id="4096"/>
    <lineage>
        <taxon>Eukaryota</taxon>
        <taxon>Viridiplantae</taxon>
        <taxon>Streptophyta</taxon>
        <taxon>Embryophyta</taxon>
        <taxon>Tracheophyta</taxon>
        <taxon>Spermatophyta</taxon>
        <taxon>Magnoliopsida</taxon>
        <taxon>eudicotyledons</taxon>
        <taxon>Gunneridae</taxon>
        <taxon>Pentapetalae</taxon>
        <taxon>asterids</taxon>
        <taxon>lamiids</taxon>
        <taxon>Solanales</taxon>
        <taxon>Solanaceae</taxon>
        <taxon>Nicotianoideae</taxon>
        <taxon>Nicotianeae</taxon>
        <taxon>Nicotiana</taxon>
    </lineage>
</organism>
<evidence type="ECO:0000313" key="1">
    <source>
        <dbReference type="Proteomes" id="UP000189701"/>
    </source>
</evidence>
<evidence type="ECO:0000313" key="2">
    <source>
        <dbReference type="RefSeq" id="XP_009771870.1"/>
    </source>
</evidence>
<sequence>MEGVAERMNRTIVEKM</sequence>